<name>A0ACC2NKE7_9HYME</name>
<dbReference type="Proteomes" id="UP001239111">
    <property type="component" value="Chromosome 3"/>
</dbReference>
<gene>
    <name evidence="1" type="ORF">QAD02_002984</name>
</gene>
<proteinExistence type="predicted"/>
<reference evidence="1" key="1">
    <citation type="submission" date="2023-04" db="EMBL/GenBank/DDBJ databases">
        <title>A chromosome-level genome assembly of the parasitoid wasp Eretmocerus hayati.</title>
        <authorList>
            <person name="Zhong Y."/>
            <person name="Liu S."/>
            <person name="Liu Y."/>
        </authorList>
    </citation>
    <scope>NUCLEOTIDE SEQUENCE</scope>
    <source>
        <strain evidence="1">ZJU_SS_LIU_2023</strain>
    </source>
</reference>
<keyword evidence="2" id="KW-1185">Reference proteome</keyword>
<sequence>MTSAAAVAAATSTAAVAATTSAATVAAATSTAAVAVMTSAAAVAAATSTAAVAAVTSIAAVAVTTSAATVAAATSAAAVAAVPGAHTCNSDRDVFCHICGEFYLRKNRRSITKDNRISYKECYGFAMSVTAWSPDALCSKCRVMLFQFFQFGRKDSLRIASPALWREPSTREDCYFCMTDVQDISAKTQCRMKYATVSTMTVPVLSPNLRQEAPILIVSNVESGSEKVRQSEDKEGVKTDEAESVGHGIEENRVEQAAEVQDDTSDETSSNETSAGENSEEYIPAGGKLTPHAVASIRRTGYAEYVCGAVVAGHAFPQKFPRPA</sequence>
<evidence type="ECO:0000313" key="2">
    <source>
        <dbReference type="Proteomes" id="UP001239111"/>
    </source>
</evidence>
<organism evidence="1 2">
    <name type="scientific">Eretmocerus hayati</name>
    <dbReference type="NCBI Taxonomy" id="131215"/>
    <lineage>
        <taxon>Eukaryota</taxon>
        <taxon>Metazoa</taxon>
        <taxon>Ecdysozoa</taxon>
        <taxon>Arthropoda</taxon>
        <taxon>Hexapoda</taxon>
        <taxon>Insecta</taxon>
        <taxon>Pterygota</taxon>
        <taxon>Neoptera</taxon>
        <taxon>Endopterygota</taxon>
        <taxon>Hymenoptera</taxon>
        <taxon>Apocrita</taxon>
        <taxon>Proctotrupomorpha</taxon>
        <taxon>Chalcidoidea</taxon>
        <taxon>Aphelinidae</taxon>
        <taxon>Aphelininae</taxon>
        <taxon>Eretmocerus</taxon>
    </lineage>
</organism>
<protein>
    <submittedName>
        <fullName evidence="1">Uncharacterized protein</fullName>
    </submittedName>
</protein>
<comment type="caution">
    <text evidence="1">The sequence shown here is derived from an EMBL/GenBank/DDBJ whole genome shotgun (WGS) entry which is preliminary data.</text>
</comment>
<evidence type="ECO:0000313" key="1">
    <source>
        <dbReference type="EMBL" id="KAJ8671725.1"/>
    </source>
</evidence>
<dbReference type="EMBL" id="CM056743">
    <property type="protein sequence ID" value="KAJ8671725.1"/>
    <property type="molecule type" value="Genomic_DNA"/>
</dbReference>
<accession>A0ACC2NKE7</accession>